<dbReference type="OrthoDB" id="410995at2759"/>
<gene>
    <name evidence="2" type="ORF">MNEG_16640</name>
</gene>
<dbReference type="KEGG" id="mng:MNEG_16640"/>
<sequence length="123" mass="13244">MQVCHVQLDPLQVTQVARLDLSDFQAAIVLCDEGWVEDGDAGGGGPEGRPEGSEHATDQPGVLRLDSLVMMVQLNIRKCLADRGLPPINIICQKDPPPNAETHISRAPVTPPRARAPRSPPRA</sequence>
<name>A0A0D2LH06_9CHLO</name>
<reference evidence="2 3" key="1">
    <citation type="journal article" date="2013" name="BMC Genomics">
        <title>Reconstruction of the lipid metabolism for the microalga Monoraphidium neglectum from its genome sequence reveals characteristics suitable for biofuel production.</title>
        <authorList>
            <person name="Bogen C."/>
            <person name="Al-Dilaimi A."/>
            <person name="Albersmeier A."/>
            <person name="Wichmann J."/>
            <person name="Grundmann M."/>
            <person name="Rupp O."/>
            <person name="Lauersen K.J."/>
            <person name="Blifernez-Klassen O."/>
            <person name="Kalinowski J."/>
            <person name="Goesmann A."/>
            <person name="Mussgnug J.H."/>
            <person name="Kruse O."/>
        </authorList>
    </citation>
    <scope>NUCLEOTIDE SEQUENCE [LARGE SCALE GENOMIC DNA]</scope>
    <source>
        <strain evidence="2 3">SAG 48.87</strain>
    </source>
</reference>
<feature type="compositionally biased region" description="Basic and acidic residues" evidence="1">
    <location>
        <begin position="48"/>
        <end position="57"/>
    </location>
</feature>
<evidence type="ECO:0000256" key="1">
    <source>
        <dbReference type="SAM" id="MobiDB-lite"/>
    </source>
</evidence>
<dbReference type="GeneID" id="25734420"/>
<dbReference type="Proteomes" id="UP000054498">
    <property type="component" value="Unassembled WGS sequence"/>
</dbReference>
<organism evidence="2 3">
    <name type="scientific">Monoraphidium neglectum</name>
    <dbReference type="NCBI Taxonomy" id="145388"/>
    <lineage>
        <taxon>Eukaryota</taxon>
        <taxon>Viridiplantae</taxon>
        <taxon>Chlorophyta</taxon>
        <taxon>core chlorophytes</taxon>
        <taxon>Chlorophyceae</taxon>
        <taxon>CS clade</taxon>
        <taxon>Sphaeropleales</taxon>
        <taxon>Selenastraceae</taxon>
        <taxon>Monoraphidium</taxon>
    </lineage>
</organism>
<accession>A0A0D2LH06</accession>
<proteinExistence type="predicted"/>
<keyword evidence="3" id="KW-1185">Reference proteome</keyword>
<feature type="region of interest" description="Disordered" evidence="1">
    <location>
        <begin position="37"/>
        <end position="59"/>
    </location>
</feature>
<feature type="region of interest" description="Disordered" evidence="1">
    <location>
        <begin position="92"/>
        <end position="123"/>
    </location>
</feature>
<dbReference type="RefSeq" id="XP_013890344.1">
    <property type="nucleotide sequence ID" value="XM_014034890.1"/>
</dbReference>
<dbReference type="STRING" id="145388.A0A0D2LH06"/>
<evidence type="ECO:0000313" key="3">
    <source>
        <dbReference type="Proteomes" id="UP000054498"/>
    </source>
</evidence>
<protein>
    <submittedName>
        <fullName evidence="2">Uncharacterized protein</fullName>
    </submittedName>
</protein>
<dbReference type="EMBL" id="KK106821">
    <property type="protein sequence ID" value="KIY91324.1"/>
    <property type="molecule type" value="Genomic_DNA"/>
</dbReference>
<dbReference type="AlphaFoldDB" id="A0A0D2LH06"/>
<evidence type="ECO:0000313" key="2">
    <source>
        <dbReference type="EMBL" id="KIY91324.1"/>
    </source>
</evidence>